<evidence type="ECO:0000313" key="2">
    <source>
        <dbReference type="EMBL" id="WLS00857.1"/>
    </source>
</evidence>
<sequence>MEDWLETLRRRYRINADAELGIGRGWRGIVERFYASAEAILVDPGRMRTRQIKEKLGRLDIHVDVDETHRSLINWHIRWAEDEASFTCEHCGSPYASLTPTRHIVECDDCRYLGLALDQRTRRASEIASAARRYVRDCARVGKVLDIEAWAGRRWRRDSDLKRKAMLDALRDEIRQGVVVVDAWRRFDVPGSIARELVGARTYADLYEILRVNRMEPGFWPGQVARWVADGKVPRERVGEIFGVDNGEIDALVSAWIAEDARQRFETATEDIASERRFGGPNAQTSELDMMEEATRLVDEARKNQDPTDDD</sequence>
<gene>
    <name evidence="2" type="ORF">Q9313_26155</name>
</gene>
<evidence type="ECO:0000256" key="1">
    <source>
        <dbReference type="SAM" id="MobiDB-lite"/>
    </source>
</evidence>
<protein>
    <submittedName>
        <fullName evidence="2">Uncharacterized protein</fullName>
    </submittedName>
</protein>
<proteinExistence type="predicted"/>
<keyword evidence="3" id="KW-1185">Reference proteome</keyword>
<name>A0AA50CUZ3_9HYPH</name>
<dbReference type="EMBL" id="CP132305">
    <property type="protein sequence ID" value="WLS00857.1"/>
    <property type="molecule type" value="Genomic_DNA"/>
</dbReference>
<dbReference type="Proteomes" id="UP001234585">
    <property type="component" value="Plasmid unnamed3"/>
</dbReference>
<feature type="compositionally biased region" description="Basic and acidic residues" evidence="1">
    <location>
        <begin position="293"/>
        <end position="311"/>
    </location>
</feature>
<dbReference type="RefSeq" id="WP_306040845.1">
    <property type="nucleotide sequence ID" value="NZ_CP132305.1"/>
</dbReference>
<organism evidence="2 3">
    <name type="scientific">Shinella sumterensis</name>
    <dbReference type="NCBI Taxonomy" id="1967501"/>
    <lineage>
        <taxon>Bacteria</taxon>
        <taxon>Pseudomonadati</taxon>
        <taxon>Pseudomonadota</taxon>
        <taxon>Alphaproteobacteria</taxon>
        <taxon>Hyphomicrobiales</taxon>
        <taxon>Rhizobiaceae</taxon>
        <taxon>Shinella</taxon>
    </lineage>
</organism>
<geneLocation type="plasmid" evidence="2 3">
    <name>unnamed3</name>
</geneLocation>
<evidence type="ECO:0000313" key="3">
    <source>
        <dbReference type="Proteomes" id="UP001234585"/>
    </source>
</evidence>
<dbReference type="AlphaFoldDB" id="A0AA50CUZ3"/>
<feature type="region of interest" description="Disordered" evidence="1">
    <location>
        <begin position="272"/>
        <end position="311"/>
    </location>
</feature>
<accession>A0AA50CUZ3</accession>
<keyword evidence="2" id="KW-0614">Plasmid</keyword>
<reference evidence="2 3" key="1">
    <citation type="submission" date="2023-08" db="EMBL/GenBank/DDBJ databases">
        <title>Pathogen: clinical or host-associated sample.</title>
        <authorList>
            <person name="Hergert J."/>
            <person name="Casey R."/>
            <person name="Wagner J."/>
            <person name="Young E.L."/>
            <person name="Oakeson K.F."/>
        </authorList>
    </citation>
    <scope>NUCLEOTIDE SEQUENCE [LARGE SCALE GENOMIC DNA]</scope>
    <source>
        <strain evidence="2 3">1760953</strain>
        <plasmid evidence="2 3">unnamed3</plasmid>
    </source>
</reference>